<dbReference type="PANTHER" id="PTHR48081:SF13">
    <property type="entry name" value="ALPHA_BETA HYDROLASE"/>
    <property type="match status" value="1"/>
</dbReference>
<dbReference type="Pfam" id="PF20434">
    <property type="entry name" value="BD-FAE"/>
    <property type="match status" value="1"/>
</dbReference>
<sequence>MKTIFFVLKVSILVFLFLGNGFFVFSQNEVQKDTSYTIFSTYKKLIKKYPFIQIVSKESQSNLVEERAIVYKNIDLRSLALDAFYVKSNQVNPAVILVHGGGWKSGDKSMMEQLAVAIASKGYSCFAIEYRLSPEAQYPAGVFDIKSAIQFVKRNAVKFNVDTTRVAVLGCSSGGQMAALVGTTNGNKKFEEGNSVPKTFTTIQAVIDIDGILAFKHPESAEGEMAGLWLGGTYQEKSENWNNASALHHAGKNSPPVLFINSSFDRFHAGRDDMIAILNKNNIYSEVKTISDSPHSFWLFEPWFDQTVAYVTQFLDIIFKKTQ</sequence>
<evidence type="ECO:0000259" key="2">
    <source>
        <dbReference type="Pfam" id="PF20434"/>
    </source>
</evidence>
<dbReference type="Proteomes" id="UP000294644">
    <property type="component" value="Unassembled WGS sequence"/>
</dbReference>
<organism evidence="3 4">
    <name type="scientific">Flavobacterium sandaracinum</name>
    <dbReference type="NCBI Taxonomy" id="2541733"/>
    <lineage>
        <taxon>Bacteria</taxon>
        <taxon>Pseudomonadati</taxon>
        <taxon>Bacteroidota</taxon>
        <taxon>Flavobacteriia</taxon>
        <taxon>Flavobacteriales</taxon>
        <taxon>Flavobacteriaceae</taxon>
        <taxon>Flavobacterium</taxon>
    </lineage>
</organism>
<dbReference type="Gene3D" id="3.40.50.1820">
    <property type="entry name" value="alpha/beta hydrolase"/>
    <property type="match status" value="1"/>
</dbReference>
<dbReference type="InterPro" id="IPR050300">
    <property type="entry name" value="GDXG_lipolytic_enzyme"/>
</dbReference>
<dbReference type="OrthoDB" id="9777975at2"/>
<keyword evidence="1 3" id="KW-0378">Hydrolase</keyword>
<feature type="domain" description="BD-FAE-like" evidence="2">
    <location>
        <begin position="87"/>
        <end position="266"/>
    </location>
</feature>
<evidence type="ECO:0000313" key="4">
    <source>
        <dbReference type="Proteomes" id="UP000294644"/>
    </source>
</evidence>
<dbReference type="InterPro" id="IPR029058">
    <property type="entry name" value="AB_hydrolase_fold"/>
</dbReference>
<dbReference type="PANTHER" id="PTHR48081">
    <property type="entry name" value="AB HYDROLASE SUPERFAMILY PROTEIN C4A8.06C"/>
    <property type="match status" value="1"/>
</dbReference>
<accession>A0A4R5D6L3</accession>
<dbReference type="SUPFAM" id="SSF53474">
    <property type="entry name" value="alpha/beta-Hydrolases"/>
    <property type="match status" value="1"/>
</dbReference>
<reference evidence="3 4" key="1">
    <citation type="submission" date="2019-03" db="EMBL/GenBank/DDBJ databases">
        <title>Flavobacterium LB-D12 sp. nov., isolated from arctic soil.</title>
        <authorList>
            <person name="Chaudhary D.K."/>
        </authorList>
    </citation>
    <scope>NUCLEOTIDE SEQUENCE [LARGE SCALE GENOMIC DNA]</scope>
    <source>
        <strain evidence="3 4">LB-D12</strain>
    </source>
</reference>
<proteinExistence type="predicted"/>
<comment type="caution">
    <text evidence="3">The sequence shown here is derived from an EMBL/GenBank/DDBJ whole genome shotgun (WGS) entry which is preliminary data.</text>
</comment>
<evidence type="ECO:0000313" key="3">
    <source>
        <dbReference type="EMBL" id="TDE05793.1"/>
    </source>
</evidence>
<evidence type="ECO:0000256" key="1">
    <source>
        <dbReference type="ARBA" id="ARBA00022801"/>
    </source>
</evidence>
<keyword evidence="4" id="KW-1185">Reference proteome</keyword>
<name>A0A4R5D6L3_9FLAO</name>
<dbReference type="EMBL" id="SMFN01000005">
    <property type="protein sequence ID" value="TDE05793.1"/>
    <property type="molecule type" value="Genomic_DNA"/>
</dbReference>
<gene>
    <name evidence="3" type="ORF">E0F91_06260</name>
</gene>
<dbReference type="InterPro" id="IPR049492">
    <property type="entry name" value="BD-FAE-like_dom"/>
</dbReference>
<dbReference type="AlphaFoldDB" id="A0A4R5D6L3"/>
<dbReference type="GO" id="GO:0016787">
    <property type="term" value="F:hydrolase activity"/>
    <property type="evidence" value="ECO:0007669"/>
    <property type="project" value="UniProtKB-KW"/>
</dbReference>
<protein>
    <submittedName>
        <fullName evidence="3">Alpha/beta hydrolase</fullName>
    </submittedName>
</protein>